<dbReference type="NCBIfam" id="TIGR02824">
    <property type="entry name" value="quinone_pig3"/>
    <property type="match status" value="1"/>
</dbReference>
<keyword evidence="5" id="KW-1185">Reference proteome</keyword>
<dbReference type="RefSeq" id="WP_330198265.1">
    <property type="nucleotide sequence ID" value="NZ_JAZDRP010000002.1"/>
</dbReference>
<evidence type="ECO:0000256" key="1">
    <source>
        <dbReference type="ARBA" id="ARBA00022857"/>
    </source>
</evidence>
<dbReference type="Pfam" id="PF08240">
    <property type="entry name" value="ADH_N"/>
    <property type="match status" value="1"/>
</dbReference>
<dbReference type="PANTHER" id="PTHR48106:SF8">
    <property type="entry name" value="OS02G0805600 PROTEIN"/>
    <property type="match status" value="1"/>
</dbReference>
<dbReference type="EMBL" id="JAZDRP010000002">
    <property type="protein sequence ID" value="MEE2525604.1"/>
    <property type="molecule type" value="Genomic_DNA"/>
</dbReference>
<dbReference type="PANTHER" id="PTHR48106">
    <property type="entry name" value="QUINONE OXIDOREDUCTASE PIG3-RELATED"/>
    <property type="match status" value="1"/>
</dbReference>
<dbReference type="SUPFAM" id="SSF50129">
    <property type="entry name" value="GroES-like"/>
    <property type="match status" value="1"/>
</dbReference>
<name>A0ABU7LNV6_9PROT</name>
<dbReference type="InterPro" id="IPR013149">
    <property type="entry name" value="ADH-like_C"/>
</dbReference>
<dbReference type="InterPro" id="IPR013154">
    <property type="entry name" value="ADH-like_N"/>
</dbReference>
<sequence length="328" mass="34490">MPLPQTHRIAIVKEPGGPEAISIVERDLPPLAGDEVLIRTAACGVNKPDTFERMGFYPPPPGAPEGLGLEAAGTVEAVGTAVRRFKPGDRVCALVTGGGYSDFVIARAGSTLPVPDDVDLQAAAGLPETVFTVWANVFEAGALKPGETLLVQGGAGGIGTTAIQMGKAAGAKVIATAGSAEKCALCTQLGADRAVNYREEDFAETVRAEGGADVILDMVGGPYVQKHIDIANHRGRIVQIAFLQGSRVEVDLMRLMLKQLTLTGSTLRARPDAEKARLAAAIEETVWPWLTDGRLRPEVHQTFRLDEAAKAHALIDSGAHSGKLLLIP</sequence>
<keyword evidence="1" id="KW-0521">NADP</keyword>
<protein>
    <submittedName>
        <fullName evidence="4">NAD(P)H-quinone oxidoreductase</fullName>
    </submittedName>
</protein>
<dbReference type="Gene3D" id="3.40.50.720">
    <property type="entry name" value="NAD(P)-binding Rossmann-like Domain"/>
    <property type="match status" value="1"/>
</dbReference>
<dbReference type="Proteomes" id="UP001354971">
    <property type="component" value="Unassembled WGS sequence"/>
</dbReference>
<proteinExistence type="predicted"/>
<feature type="domain" description="Enoyl reductase (ER)" evidence="3">
    <location>
        <begin position="16"/>
        <end position="326"/>
    </location>
</feature>
<dbReference type="SMART" id="SM00829">
    <property type="entry name" value="PKS_ER"/>
    <property type="match status" value="1"/>
</dbReference>
<gene>
    <name evidence="4" type="ORF">V0U79_04440</name>
</gene>
<dbReference type="InterPro" id="IPR014189">
    <property type="entry name" value="Quinone_OxRdtase_PIG3"/>
</dbReference>
<dbReference type="SUPFAM" id="SSF51735">
    <property type="entry name" value="NAD(P)-binding Rossmann-fold domains"/>
    <property type="match status" value="1"/>
</dbReference>
<accession>A0ABU7LNV6</accession>
<dbReference type="PROSITE" id="PS01162">
    <property type="entry name" value="QOR_ZETA_CRYSTAL"/>
    <property type="match status" value="1"/>
</dbReference>
<evidence type="ECO:0000313" key="4">
    <source>
        <dbReference type="EMBL" id="MEE2525604.1"/>
    </source>
</evidence>
<dbReference type="Gene3D" id="3.90.180.10">
    <property type="entry name" value="Medium-chain alcohol dehydrogenases, catalytic domain"/>
    <property type="match status" value="1"/>
</dbReference>
<evidence type="ECO:0000259" key="3">
    <source>
        <dbReference type="SMART" id="SM00829"/>
    </source>
</evidence>
<evidence type="ECO:0000313" key="5">
    <source>
        <dbReference type="Proteomes" id="UP001354971"/>
    </source>
</evidence>
<organism evidence="4 5">
    <name type="scientific">Hyphobacterium lacteum</name>
    <dbReference type="NCBI Taxonomy" id="3116575"/>
    <lineage>
        <taxon>Bacteria</taxon>
        <taxon>Pseudomonadati</taxon>
        <taxon>Pseudomonadota</taxon>
        <taxon>Alphaproteobacteria</taxon>
        <taxon>Maricaulales</taxon>
        <taxon>Maricaulaceae</taxon>
        <taxon>Hyphobacterium</taxon>
    </lineage>
</organism>
<comment type="caution">
    <text evidence="4">The sequence shown here is derived from an EMBL/GenBank/DDBJ whole genome shotgun (WGS) entry which is preliminary data.</text>
</comment>
<keyword evidence="2" id="KW-0560">Oxidoreductase</keyword>
<dbReference type="CDD" id="cd05276">
    <property type="entry name" value="p53_inducible_oxidoreductase"/>
    <property type="match status" value="1"/>
</dbReference>
<dbReference type="InterPro" id="IPR020843">
    <property type="entry name" value="ER"/>
</dbReference>
<dbReference type="InterPro" id="IPR011032">
    <property type="entry name" value="GroES-like_sf"/>
</dbReference>
<evidence type="ECO:0000256" key="2">
    <source>
        <dbReference type="ARBA" id="ARBA00023002"/>
    </source>
</evidence>
<dbReference type="InterPro" id="IPR036291">
    <property type="entry name" value="NAD(P)-bd_dom_sf"/>
</dbReference>
<dbReference type="InterPro" id="IPR002364">
    <property type="entry name" value="Quin_OxRdtase/zeta-crystal_CS"/>
</dbReference>
<dbReference type="Pfam" id="PF00107">
    <property type="entry name" value="ADH_zinc_N"/>
    <property type="match status" value="1"/>
</dbReference>
<reference evidence="4 5" key="1">
    <citation type="submission" date="2024-01" db="EMBL/GenBank/DDBJ databases">
        <title>Hyphobacterium bacterium isolated from marine sediment.</title>
        <authorList>
            <person name="Zhao S."/>
        </authorList>
    </citation>
    <scope>NUCLEOTIDE SEQUENCE [LARGE SCALE GENOMIC DNA]</scope>
    <source>
        <strain evidence="5">HN65</strain>
    </source>
</reference>